<keyword evidence="3" id="KW-1185">Reference proteome</keyword>
<gene>
    <name evidence="2" type="ORF">DNTS_001728</name>
</gene>
<evidence type="ECO:0000256" key="1">
    <source>
        <dbReference type="SAM" id="MobiDB-lite"/>
    </source>
</evidence>
<evidence type="ECO:0000313" key="3">
    <source>
        <dbReference type="Proteomes" id="UP000316079"/>
    </source>
</evidence>
<protein>
    <submittedName>
        <fullName evidence="2">Uncharacterized protein</fullName>
    </submittedName>
</protein>
<dbReference type="OrthoDB" id="9998697at2759"/>
<proteinExistence type="predicted"/>
<evidence type="ECO:0000313" key="2">
    <source>
        <dbReference type="EMBL" id="TRY93775.1"/>
    </source>
</evidence>
<organism evidence="2 3">
    <name type="scientific">Danionella cerebrum</name>
    <dbReference type="NCBI Taxonomy" id="2873325"/>
    <lineage>
        <taxon>Eukaryota</taxon>
        <taxon>Metazoa</taxon>
        <taxon>Chordata</taxon>
        <taxon>Craniata</taxon>
        <taxon>Vertebrata</taxon>
        <taxon>Euteleostomi</taxon>
        <taxon>Actinopterygii</taxon>
        <taxon>Neopterygii</taxon>
        <taxon>Teleostei</taxon>
        <taxon>Ostariophysi</taxon>
        <taxon>Cypriniformes</taxon>
        <taxon>Danionidae</taxon>
        <taxon>Danioninae</taxon>
        <taxon>Danionella</taxon>
    </lineage>
</organism>
<feature type="region of interest" description="Disordered" evidence="1">
    <location>
        <begin position="96"/>
        <end position="117"/>
    </location>
</feature>
<accession>A0A553QUX7</accession>
<name>A0A553QUX7_9TELE</name>
<dbReference type="AlphaFoldDB" id="A0A553QUX7"/>
<dbReference type="Proteomes" id="UP000316079">
    <property type="component" value="Unassembled WGS sequence"/>
</dbReference>
<sequence>MLLSERAAAAMALVGCCCIKLDDDVHAGPVCPAEERCEMNGCPQQVPGQSDTSTPLQYVDPVLRSVRDSMLMEEELSDLPLLTTIDASINRLLREAEETAPSIKPTQEPETLDPIDA</sequence>
<comment type="caution">
    <text evidence="2">The sequence shown here is derived from an EMBL/GenBank/DDBJ whole genome shotgun (WGS) entry which is preliminary data.</text>
</comment>
<dbReference type="EMBL" id="SRMA01025499">
    <property type="protein sequence ID" value="TRY93775.1"/>
    <property type="molecule type" value="Genomic_DNA"/>
</dbReference>
<reference evidence="2 3" key="1">
    <citation type="journal article" date="2019" name="Sci. Data">
        <title>Hybrid genome assembly and annotation of Danionella translucida.</title>
        <authorList>
            <person name="Kadobianskyi M."/>
            <person name="Schulze L."/>
            <person name="Schuelke M."/>
            <person name="Judkewitz B."/>
        </authorList>
    </citation>
    <scope>NUCLEOTIDE SEQUENCE [LARGE SCALE GENOMIC DNA]</scope>
    <source>
        <strain evidence="2 3">Bolton</strain>
    </source>
</reference>